<evidence type="ECO:0000256" key="2">
    <source>
        <dbReference type="ARBA" id="ARBA00004271"/>
    </source>
</evidence>
<evidence type="ECO:0000259" key="15">
    <source>
        <dbReference type="Pfam" id="PF07731"/>
    </source>
</evidence>
<dbReference type="Gramene" id="PRQ23686">
    <property type="protein sequence ID" value="PRQ23686"/>
    <property type="gene ID" value="RchiOBHm_Chr6g0264101"/>
</dbReference>
<keyword evidence="12 13" id="KW-0439">Lignin degradation</keyword>
<reference evidence="17 18" key="1">
    <citation type="journal article" date="2018" name="Nat. Genet.">
        <title>The Rosa genome provides new insights in the design of modern roses.</title>
        <authorList>
            <person name="Bendahmane M."/>
        </authorList>
    </citation>
    <scope>NUCLEOTIDE SEQUENCE [LARGE SCALE GENOMIC DNA]</scope>
    <source>
        <strain evidence="18">cv. Old Blush</strain>
    </source>
</reference>
<dbReference type="NCBIfam" id="TIGR03389">
    <property type="entry name" value="laccase"/>
    <property type="match status" value="1"/>
</dbReference>
<dbReference type="EC" id="1.10.3.2" evidence="4 13"/>
<dbReference type="OMA" id="RGRYIGH"/>
<evidence type="ECO:0000259" key="16">
    <source>
        <dbReference type="Pfam" id="PF07732"/>
    </source>
</evidence>
<dbReference type="EMBL" id="PDCK01000044">
    <property type="protein sequence ID" value="PRQ23686.1"/>
    <property type="molecule type" value="Genomic_DNA"/>
</dbReference>
<comment type="catalytic activity">
    <reaction evidence="1 13">
        <text>4 hydroquinone + O2 = 4 benzosemiquinone + 2 H2O</text>
        <dbReference type="Rhea" id="RHEA:11276"/>
        <dbReference type="ChEBI" id="CHEBI:15377"/>
        <dbReference type="ChEBI" id="CHEBI:15379"/>
        <dbReference type="ChEBI" id="CHEBI:17594"/>
        <dbReference type="ChEBI" id="CHEBI:17977"/>
        <dbReference type="EC" id="1.10.3.2"/>
    </reaction>
</comment>
<evidence type="ECO:0000256" key="9">
    <source>
        <dbReference type="ARBA" id="ARBA00023002"/>
    </source>
</evidence>
<evidence type="ECO:0000313" key="17">
    <source>
        <dbReference type="EMBL" id="PRQ23686.1"/>
    </source>
</evidence>
<dbReference type="InterPro" id="IPR034285">
    <property type="entry name" value="CuRO_2_LCC"/>
</dbReference>
<protein>
    <recommendedName>
        <fullName evidence="4 13">Laccase</fullName>
        <ecNumber evidence="4 13">1.10.3.2</ecNumber>
    </recommendedName>
    <alternativeName>
        <fullName evidence="13">Benzenediol:oxygen oxidoreductase</fullName>
    </alternativeName>
    <alternativeName>
        <fullName evidence="13">Diphenol oxidase</fullName>
    </alternativeName>
    <alternativeName>
        <fullName evidence="13">Urishiol oxidase</fullName>
    </alternativeName>
</protein>
<dbReference type="InterPro" id="IPR001117">
    <property type="entry name" value="Cu-oxidase_2nd"/>
</dbReference>
<dbReference type="InterPro" id="IPR034288">
    <property type="entry name" value="CuRO_1_LCC"/>
</dbReference>
<keyword evidence="8 13" id="KW-0677">Repeat</keyword>
<dbReference type="CDD" id="cd13849">
    <property type="entry name" value="CuRO_1_LCC_plant"/>
    <property type="match status" value="1"/>
</dbReference>
<evidence type="ECO:0000256" key="6">
    <source>
        <dbReference type="ARBA" id="ARBA00022525"/>
    </source>
</evidence>
<dbReference type="InterPro" id="IPR011706">
    <property type="entry name" value="Cu-oxidase_C"/>
</dbReference>
<dbReference type="InterPro" id="IPR011707">
    <property type="entry name" value="Cu-oxidase-like_N"/>
</dbReference>
<comment type="subcellular location">
    <subcellularLocation>
        <location evidence="2 13">Secreted</location>
        <location evidence="2 13">Extracellular space</location>
        <location evidence="2 13">Apoplast</location>
    </subcellularLocation>
</comment>
<name>A0A2P6PP46_ROSCH</name>
<dbReference type="AlphaFoldDB" id="A0A2P6PP46"/>
<gene>
    <name evidence="17" type="ORF">RchiOBHm_Chr6g0264101</name>
</gene>
<evidence type="ECO:0000256" key="13">
    <source>
        <dbReference type="RuleBase" id="RU361119"/>
    </source>
</evidence>
<organism evidence="17 18">
    <name type="scientific">Rosa chinensis</name>
    <name type="common">China rose</name>
    <dbReference type="NCBI Taxonomy" id="74649"/>
    <lineage>
        <taxon>Eukaryota</taxon>
        <taxon>Viridiplantae</taxon>
        <taxon>Streptophyta</taxon>
        <taxon>Embryophyta</taxon>
        <taxon>Tracheophyta</taxon>
        <taxon>Spermatophyta</taxon>
        <taxon>Magnoliopsida</taxon>
        <taxon>eudicotyledons</taxon>
        <taxon>Gunneridae</taxon>
        <taxon>Pentapetalae</taxon>
        <taxon>rosids</taxon>
        <taxon>fabids</taxon>
        <taxon>Rosales</taxon>
        <taxon>Rosaceae</taxon>
        <taxon>Rosoideae</taxon>
        <taxon>Rosoideae incertae sedis</taxon>
        <taxon>Rosa</taxon>
    </lineage>
</organism>
<evidence type="ECO:0000256" key="12">
    <source>
        <dbReference type="ARBA" id="ARBA00023185"/>
    </source>
</evidence>
<evidence type="ECO:0000259" key="14">
    <source>
        <dbReference type="Pfam" id="PF00394"/>
    </source>
</evidence>
<evidence type="ECO:0000256" key="4">
    <source>
        <dbReference type="ARBA" id="ARBA00012297"/>
    </source>
</evidence>
<dbReference type="Gene3D" id="2.60.40.420">
    <property type="entry name" value="Cupredoxins - blue copper proteins"/>
    <property type="match status" value="3"/>
</dbReference>
<feature type="domain" description="Plastocyanin-like" evidence="14">
    <location>
        <begin position="135"/>
        <end position="294"/>
    </location>
</feature>
<dbReference type="Proteomes" id="UP000238479">
    <property type="component" value="Chromosome 6"/>
</dbReference>
<comment type="function">
    <text evidence="13">Lignin degradation and detoxification of lignin-derived products.</text>
</comment>
<dbReference type="GO" id="GO:0005507">
    <property type="term" value="F:copper ion binding"/>
    <property type="evidence" value="ECO:0007669"/>
    <property type="project" value="InterPro"/>
</dbReference>
<evidence type="ECO:0000256" key="5">
    <source>
        <dbReference type="ARBA" id="ARBA00022523"/>
    </source>
</evidence>
<comment type="similarity">
    <text evidence="3 13">Belongs to the multicopper oxidase family.</text>
</comment>
<dbReference type="InterPro" id="IPR008972">
    <property type="entry name" value="Cupredoxin"/>
</dbReference>
<keyword evidence="18" id="KW-1185">Reference proteome</keyword>
<dbReference type="FunFam" id="2.60.40.420:FF:000062">
    <property type="entry name" value="Laccase"/>
    <property type="match status" value="1"/>
</dbReference>
<evidence type="ECO:0000256" key="10">
    <source>
        <dbReference type="ARBA" id="ARBA00023008"/>
    </source>
</evidence>
<keyword evidence="6 13" id="KW-0964">Secreted</keyword>
<evidence type="ECO:0000256" key="11">
    <source>
        <dbReference type="ARBA" id="ARBA00023180"/>
    </source>
</evidence>
<dbReference type="InterPro" id="IPR017761">
    <property type="entry name" value="Laccase"/>
</dbReference>
<dbReference type="GO" id="GO:0052716">
    <property type="term" value="F:hydroquinone:oxygen oxidoreductase activity"/>
    <property type="evidence" value="ECO:0007669"/>
    <property type="project" value="UniProtKB-EC"/>
</dbReference>
<feature type="domain" description="Plastocyanin-like" evidence="15">
    <location>
        <begin position="419"/>
        <end position="482"/>
    </location>
</feature>
<evidence type="ECO:0000256" key="1">
    <source>
        <dbReference type="ARBA" id="ARBA00000349"/>
    </source>
</evidence>
<dbReference type="Pfam" id="PF07732">
    <property type="entry name" value="Cu-oxidase_3"/>
    <property type="match status" value="1"/>
</dbReference>
<dbReference type="CDD" id="cd13875">
    <property type="entry name" value="CuRO_2_LCC_plant"/>
    <property type="match status" value="1"/>
</dbReference>
<dbReference type="Pfam" id="PF07731">
    <property type="entry name" value="Cu-oxidase_2"/>
    <property type="match status" value="1"/>
</dbReference>
<dbReference type="GO" id="GO:0046274">
    <property type="term" value="P:lignin catabolic process"/>
    <property type="evidence" value="ECO:0007669"/>
    <property type="project" value="UniProtKB-KW"/>
</dbReference>
<comment type="cofactor">
    <cofactor evidence="13">
        <name>Cu cation</name>
        <dbReference type="ChEBI" id="CHEBI:23378"/>
    </cofactor>
    <text evidence="13">Binds 4 Cu cations per monomer.</text>
</comment>
<dbReference type="PANTHER" id="PTHR11709:SF452">
    <property type="entry name" value="LACCASE-2"/>
    <property type="match status" value="1"/>
</dbReference>
<dbReference type="PANTHER" id="PTHR11709">
    <property type="entry name" value="MULTI-COPPER OXIDASE"/>
    <property type="match status" value="1"/>
</dbReference>
<dbReference type="InterPro" id="IPR045087">
    <property type="entry name" value="Cu-oxidase_fam"/>
</dbReference>
<dbReference type="Pfam" id="PF00394">
    <property type="entry name" value="Cu-oxidase"/>
    <property type="match status" value="1"/>
</dbReference>
<keyword evidence="7 13" id="KW-0479">Metal-binding</keyword>
<sequence length="487" mass="54410">MFFIYMQIQVKNVSRLCHPKPIVTVNGMFPGPTIYAREGDTVLVNVTNHAQYNMSIHWHGLRQYRNGWANGPAYITQCPIKTGNFYTYNMTITGQRGTLWWHAHIFWLRATVYGAIVILPRHGTGFPFPQPCSETNLVLGEWWNNDVEEIVKQGNRLGLPPNMSDAHTINGKPGPLFPCSEKRPYRKEGRWRKFSPVDTFAMEVEQGKTYLLRIVNAALNDKLFFAIVGHNLIVVEVDAVYTSQAILIAPGQTTNVLFQANQVPSRYFMAARSFMDAPLSIDNKTTTAILQYKGIPNSVVPVISQLPALNDTAFVLSYNANLRSLNTEKYPTNVPLKVDRHLLFTIGLGINPCTTCLNGTQLTASLNNITFVMPQIGLLQAHHFNTKGVFSTDFPDLPPTTFTYTGAPLTANLGTKLGTRESHPIHLHGYNFFIVGTGVGNFDPKKDPAKFNLVDTPERNTIGVPTGGWAAIRFRAENPGKYIRITK</sequence>
<keyword evidence="5 13" id="KW-0052">Apoplast</keyword>
<evidence type="ECO:0000256" key="8">
    <source>
        <dbReference type="ARBA" id="ARBA00022737"/>
    </source>
</evidence>
<dbReference type="SUPFAM" id="SSF49503">
    <property type="entry name" value="Cupredoxins"/>
    <property type="match status" value="3"/>
</dbReference>
<accession>A0A2P6PP46</accession>
<keyword evidence="10 13" id="KW-0186">Copper</keyword>
<keyword evidence="9 13" id="KW-0560">Oxidoreductase</keyword>
<evidence type="ECO:0000313" key="18">
    <source>
        <dbReference type="Proteomes" id="UP000238479"/>
    </source>
</evidence>
<dbReference type="GO" id="GO:0048046">
    <property type="term" value="C:apoplast"/>
    <property type="evidence" value="ECO:0007669"/>
    <property type="project" value="UniProtKB-SubCell"/>
</dbReference>
<evidence type="ECO:0000256" key="7">
    <source>
        <dbReference type="ARBA" id="ARBA00022723"/>
    </source>
</evidence>
<evidence type="ECO:0000256" key="3">
    <source>
        <dbReference type="ARBA" id="ARBA00010609"/>
    </source>
</evidence>
<proteinExistence type="inferred from homology"/>
<comment type="caution">
    <text evidence="17">The sequence shown here is derived from an EMBL/GenBank/DDBJ whole genome shotgun (WGS) entry which is preliminary data.</text>
</comment>
<keyword evidence="11" id="KW-0325">Glycoprotein</keyword>
<feature type="domain" description="Plastocyanin-like" evidence="16">
    <location>
        <begin position="8"/>
        <end position="121"/>
    </location>
</feature>